<reference evidence="2 3" key="1">
    <citation type="journal article" date="2020" name="Microbiol. Resour. Announc.">
        <title>Draft Genome Sequence of a Cladosporium Species Isolated from the Mesophotic Ascidian Didemnum maculosum.</title>
        <authorList>
            <person name="Gioti A."/>
            <person name="Siaperas R."/>
            <person name="Nikolaivits E."/>
            <person name="Le Goff G."/>
            <person name="Ouazzani J."/>
            <person name="Kotoulas G."/>
            <person name="Topakas E."/>
        </authorList>
    </citation>
    <scope>NUCLEOTIDE SEQUENCE [LARGE SCALE GENOMIC DNA]</scope>
    <source>
        <strain evidence="2 3">TM138-S3</strain>
    </source>
</reference>
<dbReference type="AlphaFoldDB" id="A0AB34KKI2"/>
<dbReference type="PANTHER" id="PTHR46603">
    <property type="entry name" value="ABSCISSION/NOCUT CHECKPOINT REGULATOR"/>
    <property type="match status" value="1"/>
</dbReference>
<dbReference type="RefSeq" id="XP_069226939.1">
    <property type="nucleotide sequence ID" value="XM_069375812.1"/>
</dbReference>
<organism evidence="2 3">
    <name type="scientific">Cladosporium halotolerans</name>
    <dbReference type="NCBI Taxonomy" id="1052096"/>
    <lineage>
        <taxon>Eukaryota</taxon>
        <taxon>Fungi</taxon>
        <taxon>Dikarya</taxon>
        <taxon>Ascomycota</taxon>
        <taxon>Pezizomycotina</taxon>
        <taxon>Dothideomycetes</taxon>
        <taxon>Dothideomycetidae</taxon>
        <taxon>Cladosporiales</taxon>
        <taxon>Cladosporiaceae</taxon>
        <taxon>Cladosporium</taxon>
    </lineage>
</organism>
<gene>
    <name evidence="2" type="ORF">WHR41_07207</name>
</gene>
<comment type="caution">
    <text evidence="2">The sequence shown here is derived from an EMBL/GenBank/DDBJ whole genome shotgun (WGS) entry which is preliminary data.</text>
</comment>
<keyword evidence="3" id="KW-1185">Reference proteome</keyword>
<dbReference type="InterPro" id="IPR044553">
    <property type="entry name" value="Bbox1_ANCHR"/>
</dbReference>
<accession>A0AB34KKI2</accession>
<evidence type="ECO:0000313" key="2">
    <source>
        <dbReference type="EMBL" id="KAL1583833.1"/>
    </source>
</evidence>
<dbReference type="Pfam" id="PF22586">
    <property type="entry name" value="ANCHR-like_BBOX"/>
    <property type="match status" value="1"/>
</dbReference>
<evidence type="ECO:0000256" key="1">
    <source>
        <dbReference type="SAM" id="MobiDB-lite"/>
    </source>
</evidence>
<proteinExistence type="predicted"/>
<evidence type="ECO:0000313" key="3">
    <source>
        <dbReference type="Proteomes" id="UP000803884"/>
    </source>
</evidence>
<dbReference type="SUPFAM" id="SSF57845">
    <property type="entry name" value="B-box zinc-binding domain"/>
    <property type="match status" value="1"/>
</dbReference>
<dbReference type="CDD" id="cd19817">
    <property type="entry name" value="Bbox1_ANCHR-like"/>
    <property type="match status" value="1"/>
</dbReference>
<name>A0AB34KKI2_9PEZI</name>
<dbReference type="GeneID" id="96008650"/>
<sequence length="352" mass="37985">MPTNDNDLLARLNALKPSSVKLDTTPKASLDVEISKPASTSVEDRLADRLKSLRAGGSPAANAPSPKLQSGDAADVLAFQIKDEVSTDPLADWQQDGNEQSVDDLLAELEMNEQVKLNPDDPDDVAALLKEAKSALPPPEEQFEGGNDGEAVHDGSEQRRDDTDAHEDKTEDQQDQNEADDYVQRVLAELDIERKYGAAEEDENAQDQSHASPKETKATSSGLDLLATPSKPPEANEPPSYEDSELESRFSKLELKLPSTPTSAPTSAKAKQKAADALAKSKAKPKAPTFMDEEIDSWCCICNEDGEVRCLGCEEDIYCQACWREGHGSGPGQEQGHRAVQFVRKGGGMAAA</sequence>
<feature type="region of interest" description="Disordered" evidence="1">
    <location>
        <begin position="115"/>
        <end position="287"/>
    </location>
</feature>
<dbReference type="EMBL" id="JAAQHG020000031">
    <property type="protein sequence ID" value="KAL1583833.1"/>
    <property type="molecule type" value="Genomic_DNA"/>
</dbReference>
<dbReference type="PANTHER" id="PTHR46603:SF1">
    <property type="entry name" value="ABSCISSION_NOCUT CHECKPOINT REGULATOR"/>
    <property type="match status" value="1"/>
</dbReference>
<dbReference type="Proteomes" id="UP000803884">
    <property type="component" value="Unassembled WGS sequence"/>
</dbReference>
<feature type="compositionally biased region" description="Basic and acidic residues" evidence="1">
    <location>
        <begin position="246"/>
        <end position="255"/>
    </location>
</feature>
<protein>
    <submittedName>
        <fullName evidence="2">Uncharacterized protein</fullName>
    </submittedName>
</protein>
<feature type="compositionally biased region" description="Basic and acidic residues" evidence="1">
    <location>
        <begin position="150"/>
        <end position="172"/>
    </location>
</feature>